<feature type="transmembrane region" description="Helical" evidence="2">
    <location>
        <begin position="45"/>
        <end position="70"/>
    </location>
</feature>
<reference evidence="4" key="1">
    <citation type="submission" date="2019-01" db="EMBL/GenBank/DDBJ databases">
        <title>Cytophagaceae bacterium strain CAR-16.</title>
        <authorList>
            <person name="Chen W.-M."/>
        </authorList>
    </citation>
    <scope>NUCLEOTIDE SEQUENCE [LARGE SCALE GENOMIC DNA]</scope>
    <source>
        <strain evidence="4">CHR27</strain>
    </source>
</reference>
<evidence type="ECO:0000313" key="4">
    <source>
        <dbReference type="Proteomes" id="UP000290958"/>
    </source>
</evidence>
<feature type="region of interest" description="Disordered" evidence="1">
    <location>
        <begin position="1"/>
        <end position="27"/>
    </location>
</feature>
<organism evidence="3 4">
    <name type="scientific">Sphingobium fluviale</name>
    <dbReference type="NCBI Taxonomy" id="2506423"/>
    <lineage>
        <taxon>Bacteria</taxon>
        <taxon>Pseudomonadati</taxon>
        <taxon>Pseudomonadota</taxon>
        <taxon>Alphaproteobacteria</taxon>
        <taxon>Sphingomonadales</taxon>
        <taxon>Sphingomonadaceae</taxon>
        <taxon>Sphingobium</taxon>
    </lineage>
</organism>
<dbReference type="Pfam" id="PF06912">
    <property type="entry name" value="DUF1275"/>
    <property type="match status" value="1"/>
</dbReference>
<accession>A0A4V1N446</accession>
<name>A0A4V1N446_9SPHN</name>
<dbReference type="EMBL" id="SBKP01000001">
    <property type="protein sequence ID" value="RXR30896.1"/>
    <property type="molecule type" value="Genomic_DNA"/>
</dbReference>
<gene>
    <name evidence="3" type="ORF">EQG66_00995</name>
</gene>
<evidence type="ECO:0000256" key="1">
    <source>
        <dbReference type="SAM" id="MobiDB-lite"/>
    </source>
</evidence>
<feature type="transmembrane region" description="Helical" evidence="2">
    <location>
        <begin position="200"/>
        <end position="219"/>
    </location>
</feature>
<keyword evidence="2" id="KW-0472">Membrane</keyword>
<protein>
    <submittedName>
        <fullName evidence="3">DUF1275 domain-containing protein</fullName>
    </submittedName>
</protein>
<dbReference type="InterPro" id="IPR010699">
    <property type="entry name" value="DUF1275"/>
</dbReference>
<evidence type="ECO:0000313" key="3">
    <source>
        <dbReference type="EMBL" id="RXR30896.1"/>
    </source>
</evidence>
<feature type="transmembrane region" description="Helical" evidence="2">
    <location>
        <begin position="90"/>
        <end position="108"/>
    </location>
</feature>
<feature type="transmembrane region" description="Helical" evidence="2">
    <location>
        <begin position="225"/>
        <end position="242"/>
    </location>
</feature>
<dbReference type="Proteomes" id="UP000290958">
    <property type="component" value="Unassembled WGS sequence"/>
</dbReference>
<evidence type="ECO:0000256" key="2">
    <source>
        <dbReference type="SAM" id="Phobius"/>
    </source>
</evidence>
<keyword evidence="2" id="KW-0812">Transmembrane</keyword>
<keyword evidence="4" id="KW-1185">Reference proteome</keyword>
<keyword evidence="2" id="KW-1133">Transmembrane helix</keyword>
<feature type="transmembrane region" description="Helical" evidence="2">
    <location>
        <begin position="120"/>
        <end position="137"/>
    </location>
</feature>
<proteinExistence type="predicted"/>
<sequence>MLRTMPKRLPPQQRSLEKPDMAGSPKSRHLRLHVGRVADRRMFRLALGLAFLAGFIDATGFILLGGIFVASPETFATMFAVNLGSGWGRAALIGLLVIGVVSGAMAGTRIVHRSGQNRRAAIIAIVACLLAIAFGLVLRGIAYWPGLFLSAAIGMAHCALDGSDDLVAQAMSATHQLVRLGEGLADLCLGRKAANLSTPLWFGLTFLGGAIVAVLSHFVLASASLGLGTVAAAILIPIALAADRAGSRRA</sequence>
<comment type="caution">
    <text evidence="3">The sequence shown here is derived from an EMBL/GenBank/DDBJ whole genome shotgun (WGS) entry which is preliminary data.</text>
</comment>
<dbReference type="OrthoDB" id="7469322at2"/>
<dbReference type="AlphaFoldDB" id="A0A4V1N446"/>